<dbReference type="AlphaFoldDB" id="A0A2K8UJ39"/>
<dbReference type="PROSITE" id="PS00211">
    <property type="entry name" value="ABC_TRANSPORTER_1"/>
    <property type="match status" value="1"/>
</dbReference>
<dbReference type="Proteomes" id="UP000232638">
    <property type="component" value="Plasmid pTs485"/>
</dbReference>
<dbReference type="KEGG" id="tsy:THSYN_32035"/>
<keyword evidence="11" id="KW-1185">Reference proteome</keyword>
<dbReference type="OrthoDB" id="9802264at2"/>
<dbReference type="PROSITE" id="PS50893">
    <property type="entry name" value="ABC_TRANSPORTER_2"/>
    <property type="match status" value="1"/>
</dbReference>
<evidence type="ECO:0000256" key="4">
    <source>
        <dbReference type="ARBA" id="ARBA00022741"/>
    </source>
</evidence>
<evidence type="ECO:0000313" key="10">
    <source>
        <dbReference type="EMBL" id="AUB85545.1"/>
    </source>
</evidence>
<name>A0A2K8UJ39_9GAMM</name>
<dbReference type="InterPro" id="IPR027417">
    <property type="entry name" value="P-loop_NTPase"/>
</dbReference>
<dbReference type="SMART" id="SM00382">
    <property type="entry name" value="AAA"/>
    <property type="match status" value="1"/>
</dbReference>
<keyword evidence="4" id="KW-0547">Nucleotide-binding</keyword>
<evidence type="ECO:0000256" key="8">
    <source>
        <dbReference type="ARBA" id="ARBA00023136"/>
    </source>
</evidence>
<dbReference type="Gene3D" id="3.40.50.300">
    <property type="entry name" value="P-loop containing nucleotide triphosphate hydrolases"/>
    <property type="match status" value="1"/>
</dbReference>
<dbReference type="CDD" id="cd03259">
    <property type="entry name" value="ABC_Carb_Solutes_like"/>
    <property type="match status" value="1"/>
</dbReference>
<geneLocation type="plasmid" evidence="11">
    <name>pts485</name>
</geneLocation>
<evidence type="ECO:0000313" key="11">
    <source>
        <dbReference type="Proteomes" id="UP000232638"/>
    </source>
</evidence>
<dbReference type="InterPro" id="IPR050093">
    <property type="entry name" value="ABC_SmlMolc_Importer"/>
</dbReference>
<dbReference type="Pfam" id="PF00005">
    <property type="entry name" value="ABC_tran"/>
    <property type="match status" value="1"/>
</dbReference>
<evidence type="ECO:0000256" key="2">
    <source>
        <dbReference type="ARBA" id="ARBA00022475"/>
    </source>
</evidence>
<keyword evidence="5" id="KW-0067">ATP-binding</keyword>
<keyword evidence="8" id="KW-0472">Membrane</keyword>
<organism evidence="10 11">
    <name type="scientific">Candidatus Thiodictyon syntrophicum</name>
    <dbReference type="NCBI Taxonomy" id="1166950"/>
    <lineage>
        <taxon>Bacteria</taxon>
        <taxon>Pseudomonadati</taxon>
        <taxon>Pseudomonadota</taxon>
        <taxon>Gammaproteobacteria</taxon>
        <taxon>Chromatiales</taxon>
        <taxon>Chromatiaceae</taxon>
        <taxon>Thiodictyon</taxon>
    </lineage>
</organism>
<dbReference type="InterPro" id="IPR003439">
    <property type="entry name" value="ABC_transporter-like_ATP-bd"/>
</dbReference>
<dbReference type="GO" id="GO:0016020">
    <property type="term" value="C:membrane"/>
    <property type="evidence" value="ECO:0007669"/>
    <property type="project" value="InterPro"/>
</dbReference>
<feature type="domain" description="ABC transporter" evidence="9">
    <location>
        <begin position="2"/>
        <end position="236"/>
    </location>
</feature>
<protein>
    <recommendedName>
        <fullName evidence="9">ABC transporter domain-containing protein</fullName>
    </recommendedName>
</protein>
<evidence type="ECO:0000256" key="5">
    <source>
        <dbReference type="ARBA" id="ARBA00022840"/>
    </source>
</evidence>
<accession>A0A2K8UJ39</accession>
<dbReference type="PANTHER" id="PTHR42781">
    <property type="entry name" value="SPERMIDINE/PUTRESCINE IMPORT ATP-BINDING PROTEIN POTA"/>
    <property type="match status" value="1"/>
</dbReference>
<evidence type="ECO:0000256" key="7">
    <source>
        <dbReference type="ARBA" id="ARBA00023065"/>
    </source>
</evidence>
<dbReference type="GO" id="GO:0015408">
    <property type="term" value="F:ABC-type ferric iron transporter activity"/>
    <property type="evidence" value="ECO:0007669"/>
    <property type="project" value="InterPro"/>
</dbReference>
<evidence type="ECO:0000259" key="9">
    <source>
        <dbReference type="PROSITE" id="PS50893"/>
    </source>
</evidence>
<proteinExistence type="predicted"/>
<evidence type="ECO:0000256" key="6">
    <source>
        <dbReference type="ARBA" id="ARBA00023004"/>
    </source>
</evidence>
<keyword evidence="1" id="KW-0813">Transport</keyword>
<dbReference type="InterPro" id="IPR003593">
    <property type="entry name" value="AAA+_ATPase"/>
</dbReference>
<dbReference type="InterPro" id="IPR015853">
    <property type="entry name" value="ABC_transpr_FbpC"/>
</dbReference>
<dbReference type="PANTHER" id="PTHR42781:SF4">
    <property type="entry name" value="SPERMIDINE_PUTRESCINE IMPORT ATP-BINDING PROTEIN POTA"/>
    <property type="match status" value="1"/>
</dbReference>
<keyword evidence="10" id="KW-0614">Plasmid</keyword>
<keyword evidence="6" id="KW-0408">Iron</keyword>
<gene>
    <name evidence="10" type="ORF">THSYN_32035</name>
</gene>
<dbReference type="EMBL" id="CP020372">
    <property type="protein sequence ID" value="AUB85545.1"/>
    <property type="molecule type" value="Genomic_DNA"/>
</dbReference>
<dbReference type="SUPFAM" id="SSF52540">
    <property type="entry name" value="P-loop containing nucleoside triphosphate hydrolases"/>
    <property type="match status" value="1"/>
</dbReference>
<reference evidence="10 11" key="1">
    <citation type="submission" date="2017-03" db="EMBL/GenBank/DDBJ databases">
        <title>Complete genome sequence of Candidatus 'Thiodictyon syntrophicum' sp. nov. strain Cad16T, a photolithoautotroph purple sulfur bacterium isolated from an alpine meromictic lake.</title>
        <authorList>
            <person name="Luedin S.M."/>
            <person name="Pothier J.F."/>
            <person name="Danza F."/>
            <person name="Storelli N."/>
            <person name="Wittwer M."/>
            <person name="Tonolla M."/>
        </authorList>
    </citation>
    <scope>NUCLEOTIDE SEQUENCE [LARGE SCALE GENOMIC DNA]</scope>
    <source>
        <strain evidence="10 11">Cad16T</strain>
        <plasmid evidence="11">Plasmid pts485</plasmid>
    </source>
</reference>
<evidence type="ECO:0000256" key="1">
    <source>
        <dbReference type="ARBA" id="ARBA00022448"/>
    </source>
</evidence>
<keyword evidence="3" id="KW-0410">Iron transport</keyword>
<dbReference type="InterPro" id="IPR017871">
    <property type="entry name" value="ABC_transporter-like_CS"/>
</dbReference>
<sequence>MIGVSGVSKRFGTVLAMGGVSLACARSETVVVLGPSGCGKTTLLRLIAGLDGPDAGAIDIEGTRVSSPGRLVAPHRRQLSMIFQDLALWPHLSAFGNVAFGLRGNGQSRNAVRATVEESLRRVSLFEQRERHPHQLSGGERQRLAIARALAGSPRYLLMDEPFSSLDPLLKRQMIALLKEFRASLGLGVLYVTHNLDEALALGDRILLMSGGRVAGSLNRGQVASLTQSDLLEWYEACVVGQADC</sequence>
<dbReference type="GO" id="GO:0005524">
    <property type="term" value="F:ATP binding"/>
    <property type="evidence" value="ECO:0007669"/>
    <property type="project" value="UniProtKB-KW"/>
</dbReference>
<keyword evidence="2" id="KW-1003">Cell membrane</keyword>
<keyword evidence="7" id="KW-0406">Ion transport</keyword>
<evidence type="ECO:0000256" key="3">
    <source>
        <dbReference type="ARBA" id="ARBA00022496"/>
    </source>
</evidence>
<dbReference type="RefSeq" id="WP_100923165.1">
    <property type="nucleotide sequence ID" value="NZ_CP020372.1"/>
</dbReference>
<dbReference type="GO" id="GO:0016887">
    <property type="term" value="F:ATP hydrolysis activity"/>
    <property type="evidence" value="ECO:0007669"/>
    <property type="project" value="InterPro"/>
</dbReference>